<dbReference type="Proteomes" id="UP000046393">
    <property type="component" value="Unplaced"/>
</dbReference>
<reference evidence="2" key="1">
    <citation type="submission" date="2017-02" db="UniProtKB">
        <authorList>
            <consortium name="WormBaseParasite"/>
        </authorList>
    </citation>
    <scope>IDENTIFICATION</scope>
</reference>
<sequence length="178" mass="19594">MGQPNTQSYQSIAYQMQPRQQPLMYRPVYQQSRNVYPTSYQAEAVVPCCGQNPMKYHTQAQVQPQQPGCCGGSWLSNIGALCSPIVHSPCPPAPAIPAPAAPQQFLPLPIPMVQVPQLQLPMMQKIPVSQQNGCGSNCQTACQPCTQQCCRCCYPTMFANGCSRLKRSPIFRSLRVCS</sequence>
<accession>A0A0N5AQC0</accession>
<dbReference type="AlphaFoldDB" id="A0A0N5AQC0"/>
<proteinExistence type="predicted"/>
<protein>
    <submittedName>
        <fullName evidence="2">Cysteine-rich transmembrane CYSTM domain-containing protein</fullName>
    </submittedName>
</protein>
<evidence type="ECO:0000313" key="1">
    <source>
        <dbReference type="Proteomes" id="UP000046393"/>
    </source>
</evidence>
<evidence type="ECO:0000313" key="2">
    <source>
        <dbReference type="WBParaSite" id="SMUV_0000687601-mRNA-1"/>
    </source>
</evidence>
<name>A0A0N5AQC0_9BILA</name>
<dbReference type="WBParaSite" id="SMUV_0000687601-mRNA-1">
    <property type="protein sequence ID" value="SMUV_0000687601-mRNA-1"/>
    <property type="gene ID" value="SMUV_0000687601"/>
</dbReference>
<organism evidence="1 2">
    <name type="scientific">Syphacia muris</name>
    <dbReference type="NCBI Taxonomy" id="451379"/>
    <lineage>
        <taxon>Eukaryota</taxon>
        <taxon>Metazoa</taxon>
        <taxon>Ecdysozoa</taxon>
        <taxon>Nematoda</taxon>
        <taxon>Chromadorea</taxon>
        <taxon>Rhabditida</taxon>
        <taxon>Spirurina</taxon>
        <taxon>Oxyuridomorpha</taxon>
        <taxon>Oxyuroidea</taxon>
        <taxon>Oxyuridae</taxon>
        <taxon>Syphacia</taxon>
    </lineage>
</organism>
<keyword evidence="1" id="KW-1185">Reference proteome</keyword>